<name>A0ACC0CA83_CATRO</name>
<gene>
    <name evidence="1" type="ORF">M9H77_03090</name>
</gene>
<evidence type="ECO:0000313" key="1">
    <source>
        <dbReference type="EMBL" id="KAI5681862.1"/>
    </source>
</evidence>
<dbReference type="Proteomes" id="UP001060085">
    <property type="component" value="Linkage Group LG01"/>
</dbReference>
<accession>A0ACC0CA83</accession>
<dbReference type="EMBL" id="CM044701">
    <property type="protein sequence ID" value="KAI5681862.1"/>
    <property type="molecule type" value="Genomic_DNA"/>
</dbReference>
<reference evidence="2" key="1">
    <citation type="journal article" date="2023" name="Nat. Plants">
        <title>Single-cell RNA sequencing provides a high-resolution roadmap for understanding the multicellular compartmentation of specialized metabolism.</title>
        <authorList>
            <person name="Sun S."/>
            <person name="Shen X."/>
            <person name="Li Y."/>
            <person name="Li Y."/>
            <person name="Wang S."/>
            <person name="Li R."/>
            <person name="Zhang H."/>
            <person name="Shen G."/>
            <person name="Guo B."/>
            <person name="Wei J."/>
            <person name="Xu J."/>
            <person name="St-Pierre B."/>
            <person name="Chen S."/>
            <person name="Sun C."/>
        </authorList>
    </citation>
    <scope>NUCLEOTIDE SEQUENCE [LARGE SCALE GENOMIC DNA]</scope>
</reference>
<keyword evidence="2" id="KW-1185">Reference proteome</keyword>
<protein>
    <submittedName>
        <fullName evidence="1">Uncharacterized protein</fullName>
    </submittedName>
</protein>
<organism evidence="1 2">
    <name type="scientific">Catharanthus roseus</name>
    <name type="common">Madagascar periwinkle</name>
    <name type="synonym">Vinca rosea</name>
    <dbReference type="NCBI Taxonomy" id="4058"/>
    <lineage>
        <taxon>Eukaryota</taxon>
        <taxon>Viridiplantae</taxon>
        <taxon>Streptophyta</taxon>
        <taxon>Embryophyta</taxon>
        <taxon>Tracheophyta</taxon>
        <taxon>Spermatophyta</taxon>
        <taxon>Magnoliopsida</taxon>
        <taxon>eudicotyledons</taxon>
        <taxon>Gunneridae</taxon>
        <taxon>Pentapetalae</taxon>
        <taxon>asterids</taxon>
        <taxon>lamiids</taxon>
        <taxon>Gentianales</taxon>
        <taxon>Apocynaceae</taxon>
        <taxon>Rauvolfioideae</taxon>
        <taxon>Vinceae</taxon>
        <taxon>Catharanthinae</taxon>
        <taxon>Catharanthus</taxon>
    </lineage>
</organism>
<proteinExistence type="predicted"/>
<sequence length="179" mass="20661">MKPCNLQQSIESLARQFQDVARDVEELKKGKGSATIEQRVGDNLGEIHSPHLQRPYDNVPPYGYYDMPVQKSYPFYESGYQRRQPTRGGRRGDLGGRGYNRPQEEVPRHETWHEDNMFEDYGENPNVGQAYYGGYYEQKPSQDKKGLQMFFEDCQDLKNYIRLIPHAPGSHRATSLPGS</sequence>
<evidence type="ECO:0000313" key="2">
    <source>
        <dbReference type="Proteomes" id="UP001060085"/>
    </source>
</evidence>
<comment type="caution">
    <text evidence="1">The sequence shown here is derived from an EMBL/GenBank/DDBJ whole genome shotgun (WGS) entry which is preliminary data.</text>
</comment>